<dbReference type="PANTHER" id="PTHR24186">
    <property type="entry name" value="PROTEIN PHOSPHATASE 1 REGULATORY SUBUNIT"/>
    <property type="match status" value="1"/>
</dbReference>
<evidence type="ECO:0000256" key="6">
    <source>
        <dbReference type="ARBA" id="ARBA00023136"/>
    </source>
</evidence>
<proteinExistence type="predicted"/>
<feature type="repeat" description="ANK" evidence="7">
    <location>
        <begin position="135"/>
        <end position="167"/>
    </location>
</feature>
<dbReference type="InterPro" id="IPR002110">
    <property type="entry name" value="Ankyrin_rpt"/>
</dbReference>
<dbReference type="PROSITE" id="PS50088">
    <property type="entry name" value="ANK_REPEAT"/>
    <property type="match status" value="5"/>
</dbReference>
<organism evidence="11 12">
    <name type="scientific">Salix brachista</name>
    <dbReference type="NCBI Taxonomy" id="2182728"/>
    <lineage>
        <taxon>Eukaryota</taxon>
        <taxon>Viridiplantae</taxon>
        <taxon>Streptophyta</taxon>
        <taxon>Embryophyta</taxon>
        <taxon>Tracheophyta</taxon>
        <taxon>Spermatophyta</taxon>
        <taxon>Magnoliopsida</taxon>
        <taxon>eudicotyledons</taxon>
        <taxon>Gunneridae</taxon>
        <taxon>Pentapetalae</taxon>
        <taxon>rosids</taxon>
        <taxon>fabids</taxon>
        <taxon>Malpighiales</taxon>
        <taxon>Salicaceae</taxon>
        <taxon>Saliceae</taxon>
        <taxon>Salix</taxon>
    </lineage>
</organism>
<dbReference type="Pfam" id="PF00023">
    <property type="entry name" value="Ank"/>
    <property type="match status" value="1"/>
</dbReference>
<keyword evidence="6 9" id="KW-0472">Membrane</keyword>
<evidence type="ECO:0000256" key="9">
    <source>
        <dbReference type="SAM" id="Phobius"/>
    </source>
</evidence>
<feature type="repeat" description="ANK" evidence="7">
    <location>
        <begin position="101"/>
        <end position="133"/>
    </location>
</feature>
<dbReference type="GO" id="GO:0005886">
    <property type="term" value="C:plasma membrane"/>
    <property type="evidence" value="ECO:0007669"/>
    <property type="project" value="TreeGrafter"/>
</dbReference>
<feature type="transmembrane region" description="Helical" evidence="9">
    <location>
        <begin position="353"/>
        <end position="376"/>
    </location>
</feature>
<comment type="caution">
    <text evidence="11">The sequence shown here is derived from an EMBL/GenBank/DDBJ whole genome shotgun (WGS) entry which is preliminary data.</text>
</comment>
<evidence type="ECO:0000313" key="12">
    <source>
        <dbReference type="Proteomes" id="UP000326939"/>
    </source>
</evidence>
<dbReference type="InterPro" id="IPR036770">
    <property type="entry name" value="Ankyrin_rpt-contain_sf"/>
</dbReference>
<keyword evidence="12" id="KW-1185">Reference proteome</keyword>
<dbReference type="PANTHER" id="PTHR24186:SF18">
    <property type="entry name" value="ANKYRIN REPEAT FAMILY PROTEIN"/>
    <property type="match status" value="1"/>
</dbReference>
<dbReference type="Pfam" id="PF12796">
    <property type="entry name" value="Ank_2"/>
    <property type="match status" value="3"/>
</dbReference>
<dbReference type="EMBL" id="VDCV01000005">
    <property type="protein sequence ID" value="KAB5556454.1"/>
    <property type="molecule type" value="Genomic_DNA"/>
</dbReference>
<feature type="repeat" description="ANK" evidence="7">
    <location>
        <begin position="203"/>
        <end position="236"/>
    </location>
</feature>
<protein>
    <recommendedName>
        <fullName evidence="10">PGG domain-containing protein</fullName>
    </recommendedName>
</protein>
<dbReference type="Proteomes" id="UP000326939">
    <property type="component" value="Chromosome 5"/>
</dbReference>
<keyword evidence="4 9" id="KW-1133">Transmembrane helix</keyword>
<evidence type="ECO:0000256" key="7">
    <source>
        <dbReference type="PROSITE-ProRule" id="PRU00023"/>
    </source>
</evidence>
<reference evidence="12" key="1">
    <citation type="journal article" date="2019" name="Gigascience">
        <title>De novo genome assembly of the endangered Acer yangbiense, a plant species with extremely small populations endemic to Yunnan Province, China.</title>
        <authorList>
            <person name="Yang J."/>
            <person name="Wariss H.M."/>
            <person name="Tao L."/>
            <person name="Zhang R."/>
            <person name="Yun Q."/>
            <person name="Hollingsworth P."/>
            <person name="Dao Z."/>
            <person name="Luo G."/>
            <person name="Guo H."/>
            <person name="Ma Y."/>
            <person name="Sun W."/>
        </authorList>
    </citation>
    <scope>NUCLEOTIDE SEQUENCE [LARGE SCALE GENOMIC DNA]</scope>
    <source>
        <strain evidence="12">cv. br00</strain>
    </source>
</reference>
<keyword evidence="3" id="KW-0677">Repeat</keyword>
<evidence type="ECO:0000256" key="8">
    <source>
        <dbReference type="SAM" id="MobiDB-lite"/>
    </source>
</evidence>
<feature type="repeat" description="ANK" evidence="7">
    <location>
        <begin position="237"/>
        <end position="258"/>
    </location>
</feature>
<dbReference type="PROSITE" id="PS50297">
    <property type="entry name" value="ANK_REP_REGION"/>
    <property type="match status" value="4"/>
</dbReference>
<dbReference type="Gene3D" id="1.25.40.20">
    <property type="entry name" value="Ankyrin repeat-containing domain"/>
    <property type="match status" value="2"/>
</dbReference>
<feature type="transmembrane region" description="Helical" evidence="9">
    <location>
        <begin position="404"/>
        <end position="427"/>
    </location>
</feature>
<evidence type="ECO:0000256" key="5">
    <source>
        <dbReference type="ARBA" id="ARBA00023043"/>
    </source>
</evidence>
<dbReference type="SUPFAM" id="SSF48403">
    <property type="entry name" value="Ankyrin repeat"/>
    <property type="match status" value="1"/>
</dbReference>
<sequence>MDPMESPNGQPSPMPRKKMTKQLTGKKDDTQLHSAARAGNLIAVMEILTGTGEEELKELLEKQNQSGETALYVAAEYGYVNVVREMIKYYDLADAGIKARNGFDAFHVAAKQGDMEILRVLMEAHPELSMTVDLSNTTALHTAATKGHIEIVNFLLDAGSSLATIAKSNGKTALHSAARNGHVEVVRALLTMEPGMATRTDKKGQTAFHMAAKGQNIEMVEELIVAQPSSINMVDTKGNTALHIAARKGRIQIVRLILGHCGTDLKAVNRTNETALDTAEKTGHLEIAAILQEHGVQSAKTIQPQEKNPARELKQTVSDIKHEVYYQLEHTRQTRKRVQGIAKRLNKMHGEGLNNAINSTTVVAVLIATVAFAAIFTVPGQYVDDPEEKTPGQSLGEANVAPQASFIIFFIFDSIALFISLAVVVVQTSVVVIESKAKKQMMAIINKLMWIACVLISVAFLALSYIVVGEREKWLATGVTIIGATIMVTTLGTMCYWVVKHRIEASNMKSLRRSSLGSRSRSFSVSVVSDTEILNNDYKKISKHSSLGKQMSFQAGFNTGASMCQRTRDNDRGIGTRQHISKAVRSITMAKPGECKVVKEMPLENLSQEERQECYT</sequence>
<keyword evidence="5 7" id="KW-0040">ANK repeat</keyword>
<evidence type="ECO:0000256" key="4">
    <source>
        <dbReference type="ARBA" id="ARBA00022989"/>
    </source>
</evidence>
<evidence type="ECO:0000313" key="11">
    <source>
        <dbReference type="EMBL" id="KAB5556454.1"/>
    </source>
</evidence>
<dbReference type="InterPro" id="IPR026961">
    <property type="entry name" value="PGG_dom"/>
</dbReference>
<feature type="region of interest" description="Disordered" evidence="8">
    <location>
        <begin position="1"/>
        <end position="31"/>
    </location>
</feature>
<evidence type="ECO:0000256" key="3">
    <source>
        <dbReference type="ARBA" id="ARBA00022737"/>
    </source>
</evidence>
<dbReference type="Pfam" id="PF13962">
    <property type="entry name" value="PGG"/>
    <property type="match status" value="1"/>
</dbReference>
<feature type="transmembrane region" description="Helical" evidence="9">
    <location>
        <begin position="448"/>
        <end position="468"/>
    </location>
</feature>
<evidence type="ECO:0000256" key="1">
    <source>
        <dbReference type="ARBA" id="ARBA00004141"/>
    </source>
</evidence>
<evidence type="ECO:0000259" key="10">
    <source>
        <dbReference type="Pfam" id="PF13962"/>
    </source>
</evidence>
<accession>A0A5N5MN00</accession>
<gene>
    <name evidence="11" type="ORF">DKX38_007363</name>
</gene>
<dbReference type="AlphaFoldDB" id="A0A5N5MN00"/>
<feature type="transmembrane region" description="Helical" evidence="9">
    <location>
        <begin position="474"/>
        <end position="499"/>
    </location>
</feature>
<feature type="repeat" description="ANK" evidence="7">
    <location>
        <begin position="169"/>
        <end position="201"/>
    </location>
</feature>
<dbReference type="SMART" id="SM00248">
    <property type="entry name" value="ANK"/>
    <property type="match status" value="8"/>
</dbReference>
<keyword evidence="2 9" id="KW-0812">Transmembrane</keyword>
<name>A0A5N5MN00_9ROSI</name>
<comment type="subcellular location">
    <subcellularLocation>
        <location evidence="1">Membrane</location>
        <topology evidence="1">Multi-pass membrane protein</topology>
    </subcellularLocation>
</comment>
<evidence type="ECO:0000256" key="2">
    <source>
        <dbReference type="ARBA" id="ARBA00022692"/>
    </source>
</evidence>
<feature type="domain" description="PGG" evidence="10">
    <location>
        <begin position="351"/>
        <end position="467"/>
    </location>
</feature>